<evidence type="ECO:0000313" key="2">
    <source>
        <dbReference type="Proteomes" id="UP000823674"/>
    </source>
</evidence>
<proteinExistence type="predicted"/>
<protein>
    <submittedName>
        <fullName evidence="1">Uncharacterized protein</fullName>
    </submittedName>
</protein>
<organism evidence="1 2">
    <name type="scientific">Brassica rapa subsp. trilocularis</name>
    <dbReference type="NCBI Taxonomy" id="1813537"/>
    <lineage>
        <taxon>Eukaryota</taxon>
        <taxon>Viridiplantae</taxon>
        <taxon>Streptophyta</taxon>
        <taxon>Embryophyta</taxon>
        <taxon>Tracheophyta</taxon>
        <taxon>Spermatophyta</taxon>
        <taxon>Magnoliopsida</taxon>
        <taxon>eudicotyledons</taxon>
        <taxon>Gunneridae</taxon>
        <taxon>Pentapetalae</taxon>
        <taxon>rosids</taxon>
        <taxon>malvids</taxon>
        <taxon>Brassicales</taxon>
        <taxon>Brassicaceae</taxon>
        <taxon>Brassiceae</taxon>
        <taxon>Brassica</taxon>
    </lineage>
</organism>
<reference evidence="1 2" key="1">
    <citation type="submission" date="2021-03" db="EMBL/GenBank/DDBJ databases">
        <authorList>
            <person name="King G.J."/>
            <person name="Bancroft I."/>
            <person name="Baten A."/>
            <person name="Bloomfield J."/>
            <person name="Borpatragohain P."/>
            <person name="He Z."/>
            <person name="Irish N."/>
            <person name="Irwin J."/>
            <person name="Liu K."/>
            <person name="Mauleon R.P."/>
            <person name="Moore J."/>
            <person name="Morris R."/>
            <person name="Ostergaard L."/>
            <person name="Wang B."/>
            <person name="Wells R."/>
        </authorList>
    </citation>
    <scope>NUCLEOTIDE SEQUENCE [LARGE SCALE GENOMIC DNA]</scope>
    <source>
        <strain evidence="1">R-o-18</strain>
        <tissue evidence="1">Leaf</tissue>
    </source>
</reference>
<comment type="caution">
    <text evidence="1">The sequence shown here is derived from an EMBL/GenBank/DDBJ whole genome shotgun (WGS) entry which is preliminary data.</text>
</comment>
<keyword evidence="2" id="KW-1185">Reference proteome</keyword>
<gene>
    <name evidence="1" type="primary">A09p044690.1_BraROA</name>
    <name evidence="1" type="ORF">IGI04_036348</name>
</gene>
<accession>A0ABQ7LEB4</accession>
<sequence length="173" mass="19567">MNAIGLGDTTDAQTTVGVVERTNKFLYRVFRVLFESLQVWSCIGWEIDQLEEKRRETVQFGEFHAEQSDDCSWSSGATRVHVPAAEIFKETSNILGFALTISIFSSAAARDLQYIFLLFSIIIRQKTSPLNKVDDLFTQKNGVEEANEINALTTISHKLFNLTEGKEIRQTRG</sequence>
<dbReference type="EMBL" id="JADBGQ010000008">
    <property type="protein sequence ID" value="KAG5384878.1"/>
    <property type="molecule type" value="Genomic_DNA"/>
</dbReference>
<dbReference type="Proteomes" id="UP000823674">
    <property type="component" value="Chromosome A09"/>
</dbReference>
<evidence type="ECO:0000313" key="1">
    <source>
        <dbReference type="EMBL" id="KAG5384878.1"/>
    </source>
</evidence>
<name>A0ABQ7LEB4_BRACM</name>